<dbReference type="SUPFAM" id="SSF69572">
    <property type="entry name" value="Activating enzymes of the ubiquitin-like proteins"/>
    <property type="match status" value="1"/>
</dbReference>
<dbReference type="FunFam" id="3.40.50.720:FF:000033">
    <property type="entry name" value="Adenylyltransferase and sulfurtransferase MOCS3"/>
    <property type="match status" value="1"/>
</dbReference>
<keyword evidence="2" id="KW-0547">Nucleotide-binding</keyword>
<dbReference type="GO" id="GO:0005524">
    <property type="term" value="F:ATP binding"/>
    <property type="evidence" value="ECO:0007669"/>
    <property type="project" value="UniProtKB-KW"/>
</dbReference>
<dbReference type="CDD" id="cd00757">
    <property type="entry name" value="ThiF_MoeB_HesA_family"/>
    <property type="match status" value="1"/>
</dbReference>
<dbReference type="GO" id="GO:0005829">
    <property type="term" value="C:cytosol"/>
    <property type="evidence" value="ECO:0007669"/>
    <property type="project" value="TreeGrafter"/>
</dbReference>
<evidence type="ECO:0000256" key="2">
    <source>
        <dbReference type="ARBA" id="ARBA00022741"/>
    </source>
</evidence>
<dbReference type="PANTHER" id="PTHR10953">
    <property type="entry name" value="UBIQUITIN-ACTIVATING ENZYME E1"/>
    <property type="match status" value="1"/>
</dbReference>
<dbReference type="GO" id="GO:0008641">
    <property type="term" value="F:ubiquitin-like modifier activating enzyme activity"/>
    <property type="evidence" value="ECO:0007669"/>
    <property type="project" value="InterPro"/>
</dbReference>
<dbReference type="GO" id="GO:0016779">
    <property type="term" value="F:nucleotidyltransferase activity"/>
    <property type="evidence" value="ECO:0007669"/>
    <property type="project" value="UniProtKB-KW"/>
</dbReference>
<keyword evidence="1 5" id="KW-0808">Transferase</keyword>
<comment type="caution">
    <text evidence="5">The sequence shown here is derived from an EMBL/GenBank/DDBJ whole genome shotgun (WGS) entry which is preliminary data.</text>
</comment>
<evidence type="ECO:0000256" key="3">
    <source>
        <dbReference type="ARBA" id="ARBA00022840"/>
    </source>
</evidence>
<evidence type="ECO:0000313" key="5">
    <source>
        <dbReference type="EMBL" id="KPL79162.1"/>
    </source>
</evidence>
<dbReference type="RefSeq" id="WP_075061808.1">
    <property type="nucleotide sequence ID" value="NZ_LGCL01000015.1"/>
</dbReference>
<organism evidence="5 6">
    <name type="scientific">Ornatilinea apprima</name>
    <dbReference type="NCBI Taxonomy" id="1134406"/>
    <lineage>
        <taxon>Bacteria</taxon>
        <taxon>Bacillati</taxon>
        <taxon>Chloroflexota</taxon>
        <taxon>Anaerolineae</taxon>
        <taxon>Anaerolineales</taxon>
        <taxon>Anaerolineaceae</taxon>
        <taxon>Ornatilinea</taxon>
    </lineage>
</organism>
<evidence type="ECO:0000313" key="6">
    <source>
        <dbReference type="Proteomes" id="UP000050417"/>
    </source>
</evidence>
<reference evidence="5 6" key="1">
    <citation type="submission" date="2015-07" db="EMBL/GenBank/DDBJ databases">
        <title>Genome sequence of Ornatilinea apprima DSM 23815.</title>
        <authorList>
            <person name="Hemp J."/>
            <person name="Ward L.M."/>
            <person name="Pace L.A."/>
            <person name="Fischer W.W."/>
        </authorList>
    </citation>
    <scope>NUCLEOTIDE SEQUENCE [LARGE SCALE GENOMIC DNA]</scope>
    <source>
        <strain evidence="5 6">P3M-1</strain>
    </source>
</reference>
<sequence length="251" mass="27150">MESLSEHEKTRYARHLILPEIGLEGQQKLKAASVLVVGAGGLGSTICMFLAASGVGRIGVIDADTVDLSNLQRQVIHTTPRLGMPKAESAREQMLAINPEIEVAAITQRFTAENAHALAEGYQIFVDGTDNFATRLLINDLAVQTQRPFVYGAIYHFEGQASVFDASRGPCYRCLFPGQPPRDEAGAPPNGIFTPLPGTIATLEASETIKLITGVGEPLIGRLLLYNALEMTFETIHLQKQPNCPVCGQHK</sequence>
<keyword evidence="5" id="KW-0548">Nucleotidyltransferase</keyword>
<dbReference type="PATRIC" id="fig|1134406.4.peg.314"/>
<evidence type="ECO:0000256" key="1">
    <source>
        <dbReference type="ARBA" id="ARBA00022679"/>
    </source>
</evidence>
<feature type="domain" description="THIF-type NAD/FAD binding fold" evidence="4">
    <location>
        <begin position="12"/>
        <end position="246"/>
    </location>
</feature>
<accession>A0A0N8GNV6</accession>
<name>A0A0N8GNV6_9CHLR</name>
<dbReference type="OrthoDB" id="9800872at2"/>
<evidence type="ECO:0000259" key="4">
    <source>
        <dbReference type="Pfam" id="PF00899"/>
    </source>
</evidence>
<gene>
    <name evidence="5" type="ORF">ADN00_04750</name>
</gene>
<dbReference type="AlphaFoldDB" id="A0A0N8GNV6"/>
<dbReference type="Gene3D" id="3.40.50.720">
    <property type="entry name" value="NAD(P)-binding Rossmann-like Domain"/>
    <property type="match status" value="1"/>
</dbReference>
<dbReference type="PANTHER" id="PTHR10953:SF102">
    <property type="entry name" value="ADENYLYLTRANSFERASE AND SULFURTRANSFERASE MOCS3"/>
    <property type="match status" value="1"/>
</dbReference>
<dbReference type="Pfam" id="PF00899">
    <property type="entry name" value="ThiF"/>
    <property type="match status" value="1"/>
</dbReference>
<dbReference type="InterPro" id="IPR000594">
    <property type="entry name" value="ThiF_NAD_FAD-bd"/>
</dbReference>
<keyword evidence="3" id="KW-0067">ATP-binding</keyword>
<dbReference type="GO" id="GO:0004792">
    <property type="term" value="F:thiosulfate-cyanide sulfurtransferase activity"/>
    <property type="evidence" value="ECO:0007669"/>
    <property type="project" value="TreeGrafter"/>
</dbReference>
<dbReference type="Proteomes" id="UP000050417">
    <property type="component" value="Unassembled WGS sequence"/>
</dbReference>
<dbReference type="STRING" id="1134406.ADN00_04750"/>
<dbReference type="EMBL" id="LGCL01000015">
    <property type="protein sequence ID" value="KPL79162.1"/>
    <property type="molecule type" value="Genomic_DNA"/>
</dbReference>
<dbReference type="NCBIfam" id="NF004281">
    <property type="entry name" value="PRK05690.1"/>
    <property type="match status" value="1"/>
</dbReference>
<dbReference type="GO" id="GO:0008146">
    <property type="term" value="F:sulfotransferase activity"/>
    <property type="evidence" value="ECO:0007669"/>
    <property type="project" value="TreeGrafter"/>
</dbReference>
<proteinExistence type="predicted"/>
<keyword evidence="6" id="KW-1185">Reference proteome</keyword>
<protein>
    <submittedName>
        <fullName evidence="5">Adenylyltransferase</fullName>
    </submittedName>
</protein>
<dbReference type="InterPro" id="IPR035985">
    <property type="entry name" value="Ubiquitin-activating_enz"/>
</dbReference>
<dbReference type="InterPro" id="IPR045886">
    <property type="entry name" value="ThiF/MoeB/HesA"/>
</dbReference>